<evidence type="ECO:0000256" key="1">
    <source>
        <dbReference type="SAM" id="MobiDB-lite"/>
    </source>
</evidence>
<evidence type="ECO:0000313" key="3">
    <source>
        <dbReference type="Proteomes" id="UP001222325"/>
    </source>
</evidence>
<sequence length="323" mass="34866">MSNGARRSGSLFLAPCTALGITRTPRAHRLSPIRARIVMCESDNDSKSHKRRAQPPALPCSPAPSPALPSPFPRAVPSHIAPSDQLHTAAFPYAEIHQRSGLLDAWSTPPRARKSRAPKSQAQCCTSRALRVVCASRWGTQICATCMRTYPRQRHATHTSIQNAAQISLPASQKRACRGHTRRRAANASKEPLPSLVTLHPTVARLLHSASDAASGLARNAEHRFRLSTRFVAPGAVTPPASPLMPHASPVFALKPGHCPSVIAHIPAAPGLVRGDGGAVTQARYARLIRLIRPVFAQTARPMPCAQRRLRIRTPVCARGSAW</sequence>
<feature type="compositionally biased region" description="Pro residues" evidence="1">
    <location>
        <begin position="56"/>
        <end position="74"/>
    </location>
</feature>
<proteinExistence type="predicted"/>
<gene>
    <name evidence="2" type="ORF">B0H15DRAFT_954685</name>
</gene>
<comment type="caution">
    <text evidence="2">The sequence shown here is derived from an EMBL/GenBank/DDBJ whole genome shotgun (WGS) entry which is preliminary data.</text>
</comment>
<reference evidence="2" key="1">
    <citation type="submission" date="2023-03" db="EMBL/GenBank/DDBJ databases">
        <title>Massive genome expansion in bonnet fungi (Mycena s.s.) driven by repeated elements and novel gene families across ecological guilds.</title>
        <authorList>
            <consortium name="Lawrence Berkeley National Laboratory"/>
            <person name="Harder C.B."/>
            <person name="Miyauchi S."/>
            <person name="Viragh M."/>
            <person name="Kuo A."/>
            <person name="Thoen E."/>
            <person name="Andreopoulos B."/>
            <person name="Lu D."/>
            <person name="Skrede I."/>
            <person name="Drula E."/>
            <person name="Henrissat B."/>
            <person name="Morin E."/>
            <person name="Kohler A."/>
            <person name="Barry K."/>
            <person name="LaButti K."/>
            <person name="Morin E."/>
            <person name="Salamov A."/>
            <person name="Lipzen A."/>
            <person name="Mereny Z."/>
            <person name="Hegedus B."/>
            <person name="Baldrian P."/>
            <person name="Stursova M."/>
            <person name="Weitz H."/>
            <person name="Taylor A."/>
            <person name="Grigoriev I.V."/>
            <person name="Nagy L.G."/>
            <person name="Martin F."/>
            <person name="Kauserud H."/>
        </authorList>
    </citation>
    <scope>NUCLEOTIDE SEQUENCE</scope>
    <source>
        <strain evidence="2">CBHHK173m</strain>
    </source>
</reference>
<dbReference type="EMBL" id="JARJCN010000068">
    <property type="protein sequence ID" value="KAJ7078127.1"/>
    <property type="molecule type" value="Genomic_DNA"/>
</dbReference>
<feature type="region of interest" description="Disordered" evidence="1">
    <location>
        <begin position="43"/>
        <end position="79"/>
    </location>
</feature>
<keyword evidence="3" id="KW-1185">Reference proteome</keyword>
<dbReference type="AlphaFoldDB" id="A0AAD6TVS8"/>
<protein>
    <submittedName>
        <fullName evidence="2">Uncharacterized protein</fullName>
    </submittedName>
</protein>
<organism evidence="2 3">
    <name type="scientific">Mycena belliarum</name>
    <dbReference type="NCBI Taxonomy" id="1033014"/>
    <lineage>
        <taxon>Eukaryota</taxon>
        <taxon>Fungi</taxon>
        <taxon>Dikarya</taxon>
        <taxon>Basidiomycota</taxon>
        <taxon>Agaricomycotina</taxon>
        <taxon>Agaricomycetes</taxon>
        <taxon>Agaricomycetidae</taxon>
        <taxon>Agaricales</taxon>
        <taxon>Marasmiineae</taxon>
        <taxon>Mycenaceae</taxon>
        <taxon>Mycena</taxon>
    </lineage>
</organism>
<evidence type="ECO:0000313" key="2">
    <source>
        <dbReference type="EMBL" id="KAJ7078127.1"/>
    </source>
</evidence>
<accession>A0AAD6TVS8</accession>
<name>A0AAD6TVS8_9AGAR</name>
<dbReference type="Proteomes" id="UP001222325">
    <property type="component" value="Unassembled WGS sequence"/>
</dbReference>